<evidence type="ECO:0000313" key="1">
    <source>
        <dbReference type="EMBL" id="JAH35651.1"/>
    </source>
</evidence>
<reference evidence="1" key="2">
    <citation type="journal article" date="2015" name="Fish Shellfish Immunol.">
        <title>Early steps in the European eel (Anguilla anguilla)-Vibrio vulnificus interaction in the gills: Role of the RtxA13 toxin.</title>
        <authorList>
            <person name="Callol A."/>
            <person name="Pajuelo D."/>
            <person name="Ebbesson L."/>
            <person name="Teles M."/>
            <person name="MacKenzie S."/>
            <person name="Amaro C."/>
        </authorList>
    </citation>
    <scope>NUCLEOTIDE SEQUENCE</scope>
</reference>
<dbReference type="EMBL" id="GBXM01072926">
    <property type="protein sequence ID" value="JAH35651.1"/>
    <property type="molecule type" value="Transcribed_RNA"/>
</dbReference>
<sequence>MEGQYKAERTSCQVTSCQLSLALRRTTGRTDNTKTVRFDCTHYTVNNLNCR</sequence>
<proteinExistence type="predicted"/>
<dbReference type="AlphaFoldDB" id="A0A0E9S2X8"/>
<protein>
    <submittedName>
        <fullName evidence="1">Uncharacterized protein</fullName>
    </submittedName>
</protein>
<name>A0A0E9S2X8_ANGAN</name>
<accession>A0A0E9S2X8</accession>
<organism evidence="1">
    <name type="scientific">Anguilla anguilla</name>
    <name type="common">European freshwater eel</name>
    <name type="synonym">Muraena anguilla</name>
    <dbReference type="NCBI Taxonomy" id="7936"/>
    <lineage>
        <taxon>Eukaryota</taxon>
        <taxon>Metazoa</taxon>
        <taxon>Chordata</taxon>
        <taxon>Craniata</taxon>
        <taxon>Vertebrata</taxon>
        <taxon>Euteleostomi</taxon>
        <taxon>Actinopterygii</taxon>
        <taxon>Neopterygii</taxon>
        <taxon>Teleostei</taxon>
        <taxon>Anguilliformes</taxon>
        <taxon>Anguillidae</taxon>
        <taxon>Anguilla</taxon>
    </lineage>
</organism>
<reference evidence="1" key="1">
    <citation type="submission" date="2014-11" db="EMBL/GenBank/DDBJ databases">
        <authorList>
            <person name="Amaro Gonzalez C."/>
        </authorList>
    </citation>
    <scope>NUCLEOTIDE SEQUENCE</scope>
</reference>